<comment type="subcellular location">
    <subcellularLocation>
        <location evidence="1 24">Cell inner membrane</location>
        <topology evidence="1 24">Multi-pass membrane protein</topology>
    </subcellularLocation>
</comment>
<comment type="similarity">
    <text evidence="2 24">Belongs to the bacterial diacylglycerol kinase family.</text>
</comment>
<evidence type="ECO:0000256" key="6">
    <source>
        <dbReference type="ARBA" id="ARBA00022516"/>
    </source>
</evidence>
<proteinExistence type="inferred from homology"/>
<comment type="catalytic activity">
    <reaction evidence="24">
        <text>a 1,2-diacyl-sn-glycerol + ATP = a 1,2-diacyl-sn-glycero-3-phosphate + ADP + H(+)</text>
        <dbReference type="Rhea" id="RHEA:10272"/>
        <dbReference type="ChEBI" id="CHEBI:15378"/>
        <dbReference type="ChEBI" id="CHEBI:17815"/>
        <dbReference type="ChEBI" id="CHEBI:30616"/>
        <dbReference type="ChEBI" id="CHEBI:58608"/>
        <dbReference type="ChEBI" id="CHEBI:456216"/>
        <dbReference type="EC" id="2.7.1.107"/>
    </reaction>
</comment>
<dbReference type="InterPro" id="IPR036945">
    <property type="entry name" value="DAGK_sf"/>
</dbReference>
<name>A0A0N7LVE5_THAGE</name>
<feature type="binding site" evidence="21">
    <location>
        <position position="7"/>
    </location>
    <ligand>
        <name>substrate</name>
    </ligand>
</feature>
<keyword evidence="17 24" id="KW-0472">Membrane</keyword>
<keyword evidence="11 22" id="KW-0547">Nucleotide-binding</keyword>
<dbReference type="EC" id="2.7.1.107" evidence="3 24"/>
<dbReference type="AlphaFoldDB" id="A0A0N7LVE5"/>
<evidence type="ECO:0000256" key="4">
    <source>
        <dbReference type="ARBA" id="ARBA00017575"/>
    </source>
</evidence>
<evidence type="ECO:0000256" key="7">
    <source>
        <dbReference type="ARBA" id="ARBA00022519"/>
    </source>
</evidence>
<keyword evidence="10 23" id="KW-0479">Metal-binding</keyword>
<evidence type="ECO:0000256" key="24">
    <source>
        <dbReference type="RuleBase" id="RU363065"/>
    </source>
</evidence>
<evidence type="ECO:0000256" key="19">
    <source>
        <dbReference type="ARBA" id="ARBA00023264"/>
    </source>
</evidence>
<keyword evidence="6" id="KW-0444">Lipid biosynthesis</keyword>
<dbReference type="STRING" id="53501.SAMN04488043_108169"/>
<gene>
    <name evidence="25" type="primary">dgkA</name>
    <name evidence="25" type="ORF">TG4357_02220</name>
</gene>
<keyword evidence="14 23" id="KW-0460">Magnesium</keyword>
<evidence type="ECO:0000256" key="20">
    <source>
        <dbReference type="PIRSR" id="PIRSR600829-1"/>
    </source>
</evidence>
<dbReference type="GO" id="GO:0046872">
    <property type="term" value="F:metal ion binding"/>
    <property type="evidence" value="ECO:0007669"/>
    <property type="project" value="UniProtKB-KW"/>
</dbReference>
<accession>A0A0N7LVE5</accession>
<evidence type="ECO:0000256" key="23">
    <source>
        <dbReference type="PIRSR" id="PIRSR600829-4"/>
    </source>
</evidence>
<organism evidence="25 26">
    <name type="scientific">Thalassovita gelatinovora</name>
    <name type="common">Thalassobius gelatinovorus</name>
    <dbReference type="NCBI Taxonomy" id="53501"/>
    <lineage>
        <taxon>Bacteria</taxon>
        <taxon>Pseudomonadati</taxon>
        <taxon>Pseudomonadota</taxon>
        <taxon>Alphaproteobacteria</taxon>
        <taxon>Rhodobacterales</taxon>
        <taxon>Roseobacteraceae</taxon>
        <taxon>Thalassovita</taxon>
    </lineage>
</organism>
<keyword evidence="5" id="KW-1003">Cell membrane</keyword>
<keyword evidence="19 24" id="KW-1208">Phospholipid metabolism</keyword>
<keyword evidence="15 24" id="KW-1133">Transmembrane helix</keyword>
<evidence type="ECO:0000256" key="18">
    <source>
        <dbReference type="ARBA" id="ARBA00023209"/>
    </source>
</evidence>
<evidence type="ECO:0000256" key="9">
    <source>
        <dbReference type="ARBA" id="ARBA00022692"/>
    </source>
</evidence>
<feature type="binding site" evidence="21">
    <location>
        <position position="53"/>
    </location>
    <ligand>
        <name>substrate</name>
    </ligand>
</feature>
<dbReference type="GO" id="GO:0005886">
    <property type="term" value="C:plasma membrane"/>
    <property type="evidence" value="ECO:0007669"/>
    <property type="project" value="UniProtKB-SubCell"/>
</dbReference>
<keyword evidence="16 24" id="KW-0443">Lipid metabolism</keyword>
<feature type="binding site" evidence="21">
    <location>
        <position position="67"/>
    </location>
    <ligand>
        <name>substrate</name>
    </ligand>
</feature>
<evidence type="ECO:0000256" key="2">
    <source>
        <dbReference type="ARBA" id="ARBA00005967"/>
    </source>
</evidence>
<keyword evidence="12 24" id="KW-0418">Kinase</keyword>
<evidence type="ECO:0000256" key="15">
    <source>
        <dbReference type="ARBA" id="ARBA00022989"/>
    </source>
</evidence>
<evidence type="ECO:0000256" key="8">
    <source>
        <dbReference type="ARBA" id="ARBA00022679"/>
    </source>
</evidence>
<reference evidence="25 26" key="1">
    <citation type="submission" date="2015-09" db="EMBL/GenBank/DDBJ databases">
        <authorList>
            <consortium name="Swine Surveillance"/>
        </authorList>
    </citation>
    <scope>NUCLEOTIDE SEQUENCE [LARGE SCALE GENOMIC DNA]</scope>
    <source>
        <strain evidence="25 26">CECT 4357</strain>
    </source>
</reference>
<dbReference type="InterPro" id="IPR000829">
    <property type="entry name" value="DAGK"/>
</dbReference>
<feature type="binding site" evidence="23">
    <location>
        <position position="74"/>
    </location>
    <ligand>
        <name>a divalent metal cation</name>
        <dbReference type="ChEBI" id="CHEBI:60240"/>
    </ligand>
</feature>
<comment type="function">
    <text evidence="24">Catalyzes the ATP-dependent phosphorylation of sn-l,2-diacylglycerol (DAG) to phosphatidic acid. Involved in the recycling of diacylglycerol produced as a by-product during membrane-derived oligosaccharide (MDO) biosynthesis.</text>
</comment>
<evidence type="ECO:0000313" key="26">
    <source>
        <dbReference type="Proteomes" id="UP000051587"/>
    </source>
</evidence>
<feature type="binding site" evidence="21">
    <location>
        <position position="96"/>
    </location>
    <ligand>
        <name>substrate</name>
    </ligand>
</feature>
<evidence type="ECO:0000256" key="10">
    <source>
        <dbReference type="ARBA" id="ARBA00022723"/>
    </source>
</evidence>
<evidence type="ECO:0000256" key="22">
    <source>
        <dbReference type="PIRSR" id="PIRSR600829-3"/>
    </source>
</evidence>
<dbReference type="Proteomes" id="UP000051587">
    <property type="component" value="Unassembled WGS sequence"/>
</dbReference>
<dbReference type="CDD" id="cd14264">
    <property type="entry name" value="DAGK_IM"/>
    <property type="match status" value="1"/>
</dbReference>
<evidence type="ECO:0000313" key="25">
    <source>
        <dbReference type="EMBL" id="CUH66074.1"/>
    </source>
</evidence>
<keyword evidence="9 24" id="KW-0812">Transmembrane</keyword>
<feature type="binding site" evidence="22">
    <location>
        <begin position="92"/>
        <end position="93"/>
    </location>
    <ligand>
        <name>ATP</name>
        <dbReference type="ChEBI" id="CHEBI:30616"/>
    </ligand>
</feature>
<dbReference type="GO" id="GO:0006654">
    <property type="term" value="P:phosphatidic acid biosynthetic process"/>
    <property type="evidence" value="ECO:0007669"/>
    <property type="project" value="InterPro"/>
</dbReference>
<keyword evidence="26" id="KW-1185">Reference proteome</keyword>
<evidence type="ECO:0000256" key="1">
    <source>
        <dbReference type="ARBA" id="ARBA00004429"/>
    </source>
</evidence>
<dbReference type="EMBL" id="CYSA01000019">
    <property type="protein sequence ID" value="CUH66074.1"/>
    <property type="molecule type" value="Genomic_DNA"/>
</dbReference>
<evidence type="ECO:0000256" key="5">
    <source>
        <dbReference type="ARBA" id="ARBA00022475"/>
    </source>
</evidence>
<keyword evidence="13 22" id="KW-0067">ATP-binding</keyword>
<evidence type="ECO:0000256" key="13">
    <source>
        <dbReference type="ARBA" id="ARBA00022840"/>
    </source>
</evidence>
<feature type="transmembrane region" description="Helical" evidence="24">
    <location>
        <begin position="31"/>
        <end position="48"/>
    </location>
</feature>
<sequence length="116" mass="12872">MLYFFKRLRLRVIWSWDGFSDVWRSEYSFRSWIWANIASAGLAFVLPLTGGERALILALGILVLAAELFNSAIERVVDDISRQERDLAKQAKDAGSAAVAVTATAVGVAWVAVLVW</sequence>
<dbReference type="Gene3D" id="1.10.287.3610">
    <property type="match status" value="1"/>
</dbReference>
<dbReference type="GO" id="GO:0005524">
    <property type="term" value="F:ATP binding"/>
    <property type="evidence" value="ECO:0007669"/>
    <property type="project" value="UniProtKB-KW"/>
</dbReference>
<feature type="active site" description="Proton acceptor" evidence="20">
    <location>
        <position position="67"/>
    </location>
</feature>
<evidence type="ECO:0000256" key="17">
    <source>
        <dbReference type="ARBA" id="ARBA00023136"/>
    </source>
</evidence>
<feature type="binding site" evidence="22">
    <location>
        <position position="74"/>
    </location>
    <ligand>
        <name>ATP</name>
        <dbReference type="ChEBI" id="CHEBI:30616"/>
    </ligand>
</feature>
<dbReference type="GO" id="GO:0004143">
    <property type="term" value="F:ATP-dependent diacylglycerol kinase activity"/>
    <property type="evidence" value="ECO:0007669"/>
    <property type="project" value="UniProtKB-EC"/>
</dbReference>
<evidence type="ECO:0000256" key="21">
    <source>
        <dbReference type="PIRSR" id="PIRSR600829-2"/>
    </source>
</evidence>
<feature type="transmembrane region" description="Helical" evidence="24">
    <location>
        <begin position="54"/>
        <end position="73"/>
    </location>
</feature>
<feature type="binding site" evidence="23">
    <location>
        <position position="26"/>
    </location>
    <ligand>
        <name>a divalent metal cation</name>
        <dbReference type="ChEBI" id="CHEBI:60240"/>
    </ligand>
</feature>
<dbReference type="PANTHER" id="PTHR34299:SF1">
    <property type="entry name" value="DIACYLGLYCEROL KINASE"/>
    <property type="match status" value="1"/>
</dbReference>
<feature type="binding site" evidence="22">
    <location>
        <position position="7"/>
    </location>
    <ligand>
        <name>ATP</name>
        <dbReference type="ChEBI" id="CHEBI:30616"/>
    </ligand>
</feature>
<dbReference type="Pfam" id="PF01219">
    <property type="entry name" value="DAGK_prokar"/>
    <property type="match status" value="1"/>
</dbReference>
<dbReference type="OrthoDB" id="7871148at2"/>
<evidence type="ECO:0000256" key="16">
    <source>
        <dbReference type="ARBA" id="ARBA00023098"/>
    </source>
</evidence>
<protein>
    <recommendedName>
        <fullName evidence="4 24">Diacylglycerol kinase</fullName>
        <ecNumber evidence="3 24">2.7.1.107</ecNumber>
    </recommendedName>
</protein>
<keyword evidence="8 24" id="KW-0808">Transferase</keyword>
<dbReference type="InterPro" id="IPR033718">
    <property type="entry name" value="DAGK_prok"/>
</dbReference>
<dbReference type="RefSeq" id="WP_058262951.1">
    <property type="nucleotide sequence ID" value="NZ_CP051181.1"/>
</dbReference>
<feature type="binding site" evidence="22">
    <location>
        <position position="26"/>
    </location>
    <ligand>
        <name>ATP</name>
        <dbReference type="ChEBI" id="CHEBI:30616"/>
    </ligand>
</feature>
<evidence type="ECO:0000256" key="12">
    <source>
        <dbReference type="ARBA" id="ARBA00022777"/>
    </source>
</evidence>
<evidence type="ECO:0000256" key="11">
    <source>
        <dbReference type="ARBA" id="ARBA00022741"/>
    </source>
</evidence>
<evidence type="ECO:0000256" key="3">
    <source>
        <dbReference type="ARBA" id="ARBA00012133"/>
    </source>
</evidence>
<evidence type="ECO:0000256" key="14">
    <source>
        <dbReference type="ARBA" id="ARBA00022842"/>
    </source>
</evidence>
<dbReference type="PANTHER" id="PTHR34299">
    <property type="entry name" value="DIACYLGLYCEROL KINASE"/>
    <property type="match status" value="1"/>
</dbReference>
<keyword evidence="18" id="KW-0594">Phospholipid biosynthesis</keyword>
<feature type="transmembrane region" description="Helical" evidence="24">
    <location>
        <begin position="94"/>
        <end position="115"/>
    </location>
</feature>
<keyword evidence="7 24" id="KW-0997">Cell inner membrane</keyword>
<comment type="cofactor">
    <cofactor evidence="23">
        <name>Mg(2+)</name>
        <dbReference type="ChEBI" id="CHEBI:18420"/>
    </cofactor>
    <text evidence="23">Mn(2+), Zn(2+), Cd(2+) and Co(2+) support activity to lesser extents.</text>
</comment>